<gene>
    <name evidence="1" type="ORF">Nepgr_011623</name>
</gene>
<evidence type="ECO:0000313" key="2">
    <source>
        <dbReference type="Proteomes" id="UP001279734"/>
    </source>
</evidence>
<accession>A0AAD3SFU3</accession>
<sequence length="170" mass="18164">MEINVSDPEEVEGTDILEPVLGPLGTPALAGSLARPLLDARVLESAAIDEEEVEAKRVANLPSINLSPETVVAGMAQEPEPPSIFLSPMAPDLPSSAGVAAERTELSSSPALGDQACRPDAPLTQVLGEVNFLDVVVAQLRGYLRFVREEFERETAQHTRVAIAALWEEN</sequence>
<name>A0AAD3SFU3_NEPGR</name>
<dbReference type="AlphaFoldDB" id="A0AAD3SFU3"/>
<organism evidence="1 2">
    <name type="scientific">Nepenthes gracilis</name>
    <name type="common">Slender pitcher plant</name>
    <dbReference type="NCBI Taxonomy" id="150966"/>
    <lineage>
        <taxon>Eukaryota</taxon>
        <taxon>Viridiplantae</taxon>
        <taxon>Streptophyta</taxon>
        <taxon>Embryophyta</taxon>
        <taxon>Tracheophyta</taxon>
        <taxon>Spermatophyta</taxon>
        <taxon>Magnoliopsida</taxon>
        <taxon>eudicotyledons</taxon>
        <taxon>Gunneridae</taxon>
        <taxon>Pentapetalae</taxon>
        <taxon>Caryophyllales</taxon>
        <taxon>Nepenthaceae</taxon>
        <taxon>Nepenthes</taxon>
    </lineage>
</organism>
<proteinExistence type="predicted"/>
<reference evidence="1" key="1">
    <citation type="submission" date="2023-05" db="EMBL/GenBank/DDBJ databases">
        <title>Nepenthes gracilis genome sequencing.</title>
        <authorList>
            <person name="Fukushima K."/>
        </authorList>
    </citation>
    <scope>NUCLEOTIDE SEQUENCE</scope>
    <source>
        <strain evidence="1">SING2019-196</strain>
    </source>
</reference>
<dbReference type="Proteomes" id="UP001279734">
    <property type="component" value="Unassembled WGS sequence"/>
</dbReference>
<dbReference type="EMBL" id="BSYO01000009">
    <property type="protein sequence ID" value="GMH09782.1"/>
    <property type="molecule type" value="Genomic_DNA"/>
</dbReference>
<comment type="caution">
    <text evidence="1">The sequence shown here is derived from an EMBL/GenBank/DDBJ whole genome shotgun (WGS) entry which is preliminary data.</text>
</comment>
<evidence type="ECO:0000313" key="1">
    <source>
        <dbReference type="EMBL" id="GMH09782.1"/>
    </source>
</evidence>
<keyword evidence="2" id="KW-1185">Reference proteome</keyword>
<protein>
    <submittedName>
        <fullName evidence="1">Uncharacterized protein</fullName>
    </submittedName>
</protein>